<sequence length="159" mass="18380">MSRAWKKLLEKGIRNQDADLLTDEFVSIDEAAQLLRVHVRSVQRRVRERSLLTLRSFSTKEIRIPAWTLGFRPRDTRALLAEVGDHHWHLYLFLREPIGGLSALTPEQMLVPLDQLRRVPRAYREDLIERLGGRNETLVAKIIELLRDQMQGTDGSGFG</sequence>
<organism evidence="1 2">
    <name type="scientific">Pseudorhodoferax soli</name>
    <dbReference type="NCBI Taxonomy" id="545864"/>
    <lineage>
        <taxon>Bacteria</taxon>
        <taxon>Pseudomonadati</taxon>
        <taxon>Pseudomonadota</taxon>
        <taxon>Betaproteobacteria</taxon>
        <taxon>Burkholderiales</taxon>
        <taxon>Comamonadaceae</taxon>
    </lineage>
</organism>
<dbReference type="AlphaFoldDB" id="A0A368XFX0"/>
<proteinExistence type="predicted"/>
<keyword evidence="2" id="KW-1185">Reference proteome</keyword>
<dbReference type="EMBL" id="QPJK01000010">
    <property type="protein sequence ID" value="RCW66882.1"/>
    <property type="molecule type" value="Genomic_DNA"/>
</dbReference>
<reference evidence="1 2" key="1">
    <citation type="submission" date="2018-07" db="EMBL/GenBank/DDBJ databases">
        <title>Genomic Encyclopedia of Type Strains, Phase IV (KMG-IV): sequencing the most valuable type-strain genomes for metagenomic binning, comparative biology and taxonomic classification.</title>
        <authorList>
            <person name="Goeker M."/>
        </authorList>
    </citation>
    <scope>NUCLEOTIDE SEQUENCE [LARGE SCALE GENOMIC DNA]</scope>
    <source>
        <strain evidence="1 2">DSM 21634</strain>
    </source>
</reference>
<name>A0A368XFX0_9BURK</name>
<evidence type="ECO:0000313" key="2">
    <source>
        <dbReference type="Proteomes" id="UP000252884"/>
    </source>
</evidence>
<comment type="caution">
    <text evidence="1">The sequence shown here is derived from an EMBL/GenBank/DDBJ whole genome shotgun (WGS) entry which is preliminary data.</text>
</comment>
<gene>
    <name evidence="1" type="ORF">DES41_110247</name>
</gene>
<dbReference type="Proteomes" id="UP000252884">
    <property type="component" value="Unassembled WGS sequence"/>
</dbReference>
<protein>
    <submittedName>
        <fullName evidence="1">Uncharacterized protein</fullName>
    </submittedName>
</protein>
<evidence type="ECO:0000313" key="1">
    <source>
        <dbReference type="EMBL" id="RCW66882.1"/>
    </source>
</evidence>
<dbReference type="RefSeq" id="WP_114471380.1">
    <property type="nucleotide sequence ID" value="NZ_QPJK01000010.1"/>
</dbReference>
<accession>A0A368XFX0</accession>